<evidence type="ECO:0000256" key="7">
    <source>
        <dbReference type="RuleBase" id="RU362091"/>
    </source>
</evidence>
<evidence type="ECO:0000256" key="5">
    <source>
        <dbReference type="ARBA" id="ARBA00022989"/>
    </source>
</evidence>
<dbReference type="PANTHER" id="PTHR48086">
    <property type="entry name" value="SODIUM/PROLINE SYMPORTER-RELATED"/>
    <property type="match status" value="1"/>
</dbReference>
<keyword evidence="3" id="KW-0813">Transport</keyword>
<proteinExistence type="inferred from homology"/>
<feature type="transmembrane region" description="Helical" evidence="8">
    <location>
        <begin position="187"/>
        <end position="213"/>
    </location>
</feature>
<accession>A0ABY4CF09</accession>
<feature type="transmembrane region" description="Helical" evidence="8">
    <location>
        <begin position="236"/>
        <end position="254"/>
    </location>
</feature>
<feature type="transmembrane region" description="Helical" evidence="8">
    <location>
        <begin position="6"/>
        <end position="22"/>
    </location>
</feature>
<feature type="transmembrane region" description="Helical" evidence="8">
    <location>
        <begin position="117"/>
        <end position="136"/>
    </location>
</feature>
<evidence type="ECO:0000256" key="2">
    <source>
        <dbReference type="ARBA" id="ARBA00006434"/>
    </source>
</evidence>
<protein>
    <submittedName>
        <fullName evidence="9">Sodium:solute symporter family protein</fullName>
    </submittedName>
</protein>
<keyword evidence="6 8" id="KW-0472">Membrane</keyword>
<name>A0ABY4CF09_9BACL</name>
<evidence type="ECO:0000256" key="6">
    <source>
        <dbReference type="ARBA" id="ARBA00023136"/>
    </source>
</evidence>
<feature type="transmembrane region" description="Helical" evidence="8">
    <location>
        <begin position="72"/>
        <end position="90"/>
    </location>
</feature>
<dbReference type="PANTHER" id="PTHR48086:SF8">
    <property type="entry name" value="MONOCARBOXYLIC ACID PERMEASE"/>
    <property type="match status" value="1"/>
</dbReference>
<keyword evidence="10" id="KW-1185">Reference proteome</keyword>
<dbReference type="Proteomes" id="UP000830167">
    <property type="component" value="Chromosome"/>
</dbReference>
<feature type="transmembrane region" description="Helical" evidence="8">
    <location>
        <begin position="156"/>
        <end position="175"/>
    </location>
</feature>
<feature type="transmembrane region" description="Helical" evidence="8">
    <location>
        <begin position="42"/>
        <end position="66"/>
    </location>
</feature>
<evidence type="ECO:0000256" key="3">
    <source>
        <dbReference type="ARBA" id="ARBA00022448"/>
    </source>
</evidence>
<dbReference type="EMBL" id="CP089291">
    <property type="protein sequence ID" value="UOF88988.1"/>
    <property type="molecule type" value="Genomic_DNA"/>
</dbReference>
<feature type="transmembrane region" description="Helical" evidence="8">
    <location>
        <begin position="391"/>
        <end position="414"/>
    </location>
</feature>
<gene>
    <name evidence="9" type="ORF">LSG31_13750</name>
</gene>
<feature type="transmembrane region" description="Helical" evidence="8">
    <location>
        <begin position="365"/>
        <end position="385"/>
    </location>
</feature>
<dbReference type="InterPro" id="IPR038377">
    <property type="entry name" value="Na/Glc_symporter_sf"/>
</dbReference>
<keyword evidence="4 8" id="KW-0812">Transmembrane</keyword>
<comment type="similarity">
    <text evidence="2 7">Belongs to the sodium:solute symporter (SSF) (TC 2.A.21) family.</text>
</comment>
<evidence type="ECO:0000313" key="10">
    <source>
        <dbReference type="Proteomes" id="UP000830167"/>
    </source>
</evidence>
<organism evidence="9 10">
    <name type="scientific">Fodinisporobacter ferrooxydans</name>
    <dbReference type="NCBI Taxonomy" id="2901836"/>
    <lineage>
        <taxon>Bacteria</taxon>
        <taxon>Bacillati</taxon>
        <taxon>Bacillota</taxon>
        <taxon>Bacilli</taxon>
        <taxon>Bacillales</taxon>
        <taxon>Alicyclobacillaceae</taxon>
        <taxon>Fodinisporobacter</taxon>
    </lineage>
</organism>
<evidence type="ECO:0000256" key="4">
    <source>
        <dbReference type="ARBA" id="ARBA00022692"/>
    </source>
</evidence>
<evidence type="ECO:0000313" key="9">
    <source>
        <dbReference type="EMBL" id="UOF88988.1"/>
    </source>
</evidence>
<keyword evidence="5 8" id="KW-1133">Transmembrane helix</keyword>
<feature type="transmembrane region" description="Helical" evidence="8">
    <location>
        <begin position="275"/>
        <end position="298"/>
    </location>
</feature>
<dbReference type="RefSeq" id="WP_347435670.1">
    <property type="nucleotide sequence ID" value="NZ_CP089291.1"/>
</dbReference>
<sequence>MVIMIAFMVLLLTTACSMYFAIKGRKMDMREWAVGGRSFGTLLFWFLSAGEIFTTFAFLGASGWAYQYGAPGFYILANVALGYVLGYWLLPRIWSIGKKHDIYTQADFFRLRFESRWLASAIAIIGILAMIPYTQLQFTGLSLIIQIIFHGAIDKTWAVIVSGLLVLIFVFTAGIRGTAFASIVKDLLMLAVLIGVTMTIASATHLGSISHIFELMNQKYSTYASLPGLAPKKGQTVLWFMSTILMVNVGYWMWPHQFQMTCSAKSADAIRKNAVFQPLYALSYFFVFVIGFAALLVLPKLKDSNAALLTLISNYYPGWFLGLLGAAGMLIAIIPSSALLLTLGTIFSQSIYRNVIHPNASDKKALMVGRLALIAGVILSVWLTIHSNKTIVQILLIAYSAVSQIGPGFILALLWKRITAYGVLAGSVAGLVGITVPSVIHFEKSIAFTMNTGFIALLFNIAITVLVSLATKSPSDAAIRVGVNEEEENIAFNYPEEQKIGV</sequence>
<dbReference type="Gene3D" id="1.20.1730.10">
    <property type="entry name" value="Sodium/glucose cotransporter"/>
    <property type="match status" value="1"/>
</dbReference>
<evidence type="ECO:0000256" key="8">
    <source>
        <dbReference type="SAM" id="Phobius"/>
    </source>
</evidence>
<comment type="subcellular location">
    <subcellularLocation>
        <location evidence="1">Membrane</location>
        <topology evidence="1">Multi-pass membrane protein</topology>
    </subcellularLocation>
</comment>
<feature type="transmembrane region" description="Helical" evidence="8">
    <location>
        <begin position="318"/>
        <end position="344"/>
    </location>
</feature>
<dbReference type="Pfam" id="PF00474">
    <property type="entry name" value="SSF"/>
    <property type="match status" value="1"/>
</dbReference>
<dbReference type="InterPro" id="IPR050277">
    <property type="entry name" value="Sodium:Solute_Symporter"/>
</dbReference>
<reference evidence="9" key="1">
    <citation type="submission" date="2021-12" db="EMBL/GenBank/DDBJ databases">
        <title>Alicyclobacillaceae gen. nov., sp. nov., isolated from chalcocite enrichment system.</title>
        <authorList>
            <person name="Jiang Z."/>
        </authorList>
    </citation>
    <scope>NUCLEOTIDE SEQUENCE</scope>
    <source>
        <strain evidence="9">MYW30-H2</strain>
    </source>
</reference>
<dbReference type="InterPro" id="IPR001734">
    <property type="entry name" value="Na/solute_symporter"/>
</dbReference>
<feature type="transmembrane region" description="Helical" evidence="8">
    <location>
        <begin position="421"/>
        <end position="440"/>
    </location>
</feature>
<feature type="transmembrane region" description="Helical" evidence="8">
    <location>
        <begin position="446"/>
        <end position="470"/>
    </location>
</feature>
<evidence type="ECO:0000256" key="1">
    <source>
        <dbReference type="ARBA" id="ARBA00004141"/>
    </source>
</evidence>
<dbReference type="CDD" id="cd10322">
    <property type="entry name" value="SLC5sbd"/>
    <property type="match status" value="1"/>
</dbReference>